<keyword evidence="22" id="KW-1160">Virus entry into host cell</keyword>
<dbReference type="GO" id="GO:0004308">
    <property type="term" value="F:exo-alpha-sialidase activity"/>
    <property type="evidence" value="ECO:0007669"/>
    <property type="project" value="UniProtKB-EC"/>
</dbReference>
<dbReference type="GO" id="GO:0055036">
    <property type="term" value="C:virion membrane"/>
    <property type="evidence" value="ECO:0007669"/>
    <property type="project" value="UniProtKB-SubCell"/>
</dbReference>
<protein>
    <recommendedName>
        <fullName evidence="8">Hemagglutinin-neuraminidase</fullName>
        <ecNumber evidence="7">3.2.1.18</ecNumber>
    </recommendedName>
</protein>
<evidence type="ECO:0000256" key="8">
    <source>
        <dbReference type="ARBA" id="ARBA00020643"/>
    </source>
</evidence>
<keyword evidence="18" id="KW-0735">Signal-anchor</keyword>
<evidence type="ECO:0000256" key="27">
    <source>
        <dbReference type="SAM" id="Phobius"/>
    </source>
</evidence>
<keyword evidence="10 26" id="KW-0348">Hemagglutinin</keyword>
<comment type="function">
    <text evidence="2">Neuraminidase activity ensures the efficient spread of the virus by dissociating the mature virions from the neuraminic acid containing glycoproteins.</text>
</comment>
<evidence type="ECO:0000256" key="23">
    <source>
        <dbReference type="ARBA" id="ARBA00066270"/>
    </source>
</evidence>
<evidence type="ECO:0000256" key="21">
    <source>
        <dbReference type="ARBA" id="ARBA00023180"/>
    </source>
</evidence>
<evidence type="ECO:0000256" key="12">
    <source>
        <dbReference type="ARBA" id="ARBA00022692"/>
    </source>
</evidence>
<dbReference type="EMBL" id="MK677430">
    <property type="protein sequence ID" value="QEQ50567.1"/>
    <property type="molecule type" value="Viral_cRNA"/>
</dbReference>
<comment type="subunit">
    <text evidence="23">Homotetramer; composed of disulfide-linked homodimers. Interacts with F protein trimer. Interacts with host CG-1B; this interaction inhibits viral adsorption and replication rather than internalization.</text>
</comment>
<evidence type="ECO:0000256" key="13">
    <source>
        <dbReference type="ARBA" id="ARBA00022801"/>
    </source>
</evidence>
<organism evidence="28 29">
    <name type="scientific">avian paramyxovirus 22</name>
    <dbReference type="NCBI Taxonomy" id="2849511"/>
    <lineage>
        <taxon>Viruses</taxon>
        <taxon>Riboviria</taxon>
        <taxon>Orthornavirae</taxon>
        <taxon>Negarnaviricota</taxon>
        <taxon>Haploviricotina</taxon>
        <taxon>Monjiviricetes</taxon>
        <taxon>Mononegavirales</taxon>
        <taxon>Paramyxoviridae</taxon>
        <taxon>Avulavirinae</taxon>
        <taxon>Metaavulavirus</taxon>
        <taxon>Metaavulavirus taiwanense</taxon>
        <taxon>Avian metaavulavirus 22</taxon>
    </lineage>
</organism>
<dbReference type="CDD" id="cd15469">
    <property type="entry name" value="HN"/>
    <property type="match status" value="1"/>
</dbReference>
<evidence type="ECO:0000313" key="29">
    <source>
        <dbReference type="Proteomes" id="UP000680623"/>
    </source>
</evidence>
<evidence type="ECO:0000256" key="2">
    <source>
        <dbReference type="ARBA" id="ARBA00003028"/>
    </source>
</evidence>
<evidence type="ECO:0000256" key="1">
    <source>
        <dbReference type="ARBA" id="ARBA00000427"/>
    </source>
</evidence>
<keyword evidence="14" id="KW-1161">Viral attachment to host cell</keyword>
<dbReference type="InterPro" id="IPR036278">
    <property type="entry name" value="Sialidase_sf"/>
</dbReference>
<evidence type="ECO:0000256" key="20">
    <source>
        <dbReference type="ARBA" id="ARBA00023136"/>
    </source>
</evidence>
<feature type="disulfide bond" evidence="25">
    <location>
        <begin position="531"/>
        <end position="542"/>
    </location>
</feature>
<comment type="similarity">
    <text evidence="6 26">Belongs to the paramyxoviruses hemagglutinin-neuraminidase family.</text>
</comment>
<dbReference type="GO" id="GO:0019031">
    <property type="term" value="C:viral envelope"/>
    <property type="evidence" value="ECO:0007669"/>
    <property type="project" value="UniProtKB-KW"/>
</dbReference>
<evidence type="ECO:0000256" key="24">
    <source>
        <dbReference type="PIRSR" id="PIRSR001072-1"/>
    </source>
</evidence>
<feature type="disulfide bond" evidence="25">
    <location>
        <begin position="164"/>
        <end position="188"/>
    </location>
</feature>
<feature type="disulfide bond" evidence="25">
    <location>
        <begin position="368"/>
        <end position="378"/>
    </location>
</feature>
<evidence type="ECO:0000256" key="6">
    <source>
        <dbReference type="ARBA" id="ARBA00007701"/>
    </source>
</evidence>
<keyword evidence="9" id="KW-1032">Host cell membrane</keyword>
<feature type="transmembrane region" description="Helical" evidence="27">
    <location>
        <begin position="20"/>
        <end position="39"/>
    </location>
</feature>
<evidence type="ECO:0000256" key="5">
    <source>
        <dbReference type="ARBA" id="ARBA00004336"/>
    </source>
</evidence>
<keyword evidence="15" id="KW-0946">Virion</keyword>
<evidence type="ECO:0000256" key="17">
    <source>
        <dbReference type="ARBA" id="ARBA00022879"/>
    </source>
</evidence>
<evidence type="ECO:0000256" key="26">
    <source>
        <dbReference type="RuleBase" id="RU004216"/>
    </source>
</evidence>
<dbReference type="PIRSF" id="PIRSF001072">
    <property type="entry name" value="Hemagglut-neuramid_paramyxoV"/>
    <property type="match status" value="1"/>
</dbReference>
<comment type="function">
    <text evidence="3">Mediates the viral entry into the host cell together with fusion/F protein. Attaches the virus to sialic acid-containing cell receptors and thereby initiates infection. Binding of HN protein to the receptor induces a conformational change that allows the F protein to trigger virion/cell membranes fusion.</text>
</comment>
<dbReference type="EC" id="3.2.1.18" evidence="7"/>
<dbReference type="InterPro" id="IPR000665">
    <property type="entry name" value="Hemagglutn/HN"/>
</dbReference>
<evidence type="ECO:0000256" key="15">
    <source>
        <dbReference type="ARBA" id="ARBA00022844"/>
    </source>
</evidence>
<dbReference type="KEGG" id="vg:80536406"/>
<evidence type="ECO:0000313" key="28">
    <source>
        <dbReference type="EMBL" id="QEQ50567.1"/>
    </source>
</evidence>
<evidence type="ECO:0000256" key="9">
    <source>
        <dbReference type="ARBA" id="ARBA00022511"/>
    </source>
</evidence>
<keyword evidence="21" id="KW-0325">Glycoprotein</keyword>
<keyword evidence="25" id="KW-1015">Disulfide bond</keyword>
<evidence type="ECO:0000256" key="3">
    <source>
        <dbReference type="ARBA" id="ARBA00003736"/>
    </source>
</evidence>
<dbReference type="GO" id="GO:0046718">
    <property type="term" value="P:symbiont entry into host cell"/>
    <property type="evidence" value="ECO:0007669"/>
    <property type="project" value="UniProtKB-KW"/>
</dbReference>
<dbReference type="GO" id="GO:0019062">
    <property type="term" value="P:virion attachment to host cell"/>
    <property type="evidence" value="ECO:0007669"/>
    <property type="project" value="UniProtKB-KW"/>
</dbReference>
<dbReference type="SUPFAM" id="SSF50939">
    <property type="entry name" value="Sialidases"/>
    <property type="match status" value="1"/>
</dbReference>
<keyword evidence="20 27" id="KW-0472">Membrane</keyword>
<evidence type="ECO:0000256" key="16">
    <source>
        <dbReference type="ARBA" id="ARBA00022870"/>
    </source>
</evidence>
<keyword evidence="17 26" id="KW-0261">Viral envelope protein</keyword>
<keyword evidence="19 27" id="KW-1133">Transmembrane helix</keyword>
<accession>A0A5J6CUU0</accession>
<dbReference type="Proteomes" id="UP000680623">
    <property type="component" value="Segment"/>
</dbReference>
<feature type="disulfide bond" evidence="25">
    <location>
        <begin position="230"/>
        <end position="243"/>
    </location>
</feature>
<keyword evidence="11" id="KW-0945">Host-virus interaction</keyword>
<dbReference type="InterPro" id="IPR016285">
    <property type="entry name" value="Hemagglutn-neuramid"/>
</dbReference>
<comment type="subcellular location">
    <subcellularLocation>
        <location evidence="5">Host cell membrane</location>
        <topology evidence="5">Single-pass type II membrane protein</topology>
    </subcellularLocation>
    <subcellularLocation>
        <location evidence="4">Virion membrane</location>
        <topology evidence="4">Single-pass type II membrane protein</topology>
    </subcellularLocation>
</comment>
<comment type="catalytic activity">
    <reaction evidence="1">
        <text>Hydrolysis of alpha-(2-&gt;3)-, alpha-(2-&gt;6)-, alpha-(2-&gt;8)- glycosidic linkages of terminal sialic acid residues in oligosaccharides, glycoproteins, glycolipids, colominic acid and synthetic substrates.</text>
        <dbReference type="EC" id="3.2.1.18"/>
    </reaction>
</comment>
<evidence type="ECO:0000256" key="7">
    <source>
        <dbReference type="ARBA" id="ARBA00012733"/>
    </source>
</evidence>
<name>A0A5J6CUU0_9MONO</name>
<keyword evidence="16" id="KW-1043">Host membrane</keyword>
<dbReference type="Gene3D" id="2.120.10.10">
    <property type="match status" value="1"/>
</dbReference>
<sequence>MDSHIPAKNTWRTVYRVVTILLDIVIIVLAIISLVSLGLKPGEKILTGVNDSVHAELGMMRPALLDIDSKVSTIYRYNLINLPLQLDDIQTAIVSSSRQLADTINSFLAINGSSAVLYPTSPEFSNGFNKELYPNFNQTRDSISIGQLVEFTNFIPTPTTKPGCIRIPTFAAGQSHWCYSHNIIASGCQDHSTSSQYIAMGVIIINQQQSPDFRTTTSITLSDNKNRKSCSVGVSEYGCDLLCSVVTETENEDYKSEPPTDMIYGRLFFNGTYSEVDLPVSTLFSEWVANYPGVGSGVVYRRKMYFPIYGGIKISSNLGNYLSHFYYIPQVPTVNCTDSDEIQITNAKASYSPPKVAPNLWGQALLACNVSVNLPSSCRLLVFNTSSMMMGAEGRIYNINEQYYFYQRSSSYWPVGLIYRLEMTSLDSMTDSGIINTTPIPFEKFPRPASQAGVCSIPSVCPRVCQTGVYQDIWVLSQPSVEMNTTAIGIYLNSAVGRTNPKIGVANTLSWIDAVQLFQPTTPASYSTTTCFKNTARDISYCLSILELSDSLLGSWRIAPLLYNLTLVPNS</sequence>
<feature type="glycosylation site" description="N-linked (GlcNAc...) asparagine; by host" evidence="24">
    <location>
        <position position="270"/>
    </location>
</feature>
<keyword evidence="29" id="KW-1185">Reference proteome</keyword>
<evidence type="ECO:0000256" key="22">
    <source>
        <dbReference type="ARBA" id="ARBA00023296"/>
    </source>
</evidence>
<dbReference type="GO" id="GO:0020002">
    <property type="term" value="C:host cell plasma membrane"/>
    <property type="evidence" value="ECO:0007669"/>
    <property type="project" value="UniProtKB-SubCell"/>
</dbReference>
<dbReference type="Pfam" id="PF00423">
    <property type="entry name" value="HN"/>
    <property type="match status" value="1"/>
</dbReference>
<evidence type="ECO:0000256" key="19">
    <source>
        <dbReference type="ARBA" id="ARBA00022989"/>
    </source>
</evidence>
<reference evidence="28 29" key="1">
    <citation type="journal article" date="2019" name="Vet. Microbiol.">
        <title>Novel avian metaavulavirus isolated from birds of the family Columbidae in Taiwan.</title>
        <authorList>
            <person name="Liu Y.P."/>
            <person name="Kuo S.T."/>
            <person name="Chiou C.J."/>
            <person name="Terregino C."/>
            <person name="Tsai H.J."/>
        </authorList>
    </citation>
    <scope>NUCLEOTIDE SEQUENCE [LARGE SCALE GENOMIC DNA]</scope>
    <source>
        <strain evidence="28">APMV/dove/Taiwan/AHRI33/2009</strain>
    </source>
</reference>
<keyword evidence="13" id="KW-0378">Hydrolase</keyword>
<evidence type="ECO:0000256" key="10">
    <source>
        <dbReference type="ARBA" id="ARBA00022546"/>
    </source>
</evidence>
<evidence type="ECO:0000256" key="11">
    <source>
        <dbReference type="ARBA" id="ARBA00022581"/>
    </source>
</evidence>
<keyword evidence="12 27" id="KW-0812">Transmembrane</keyword>
<feature type="disulfide bond" evidence="25">
    <location>
        <begin position="178"/>
        <end position="239"/>
    </location>
</feature>
<evidence type="ECO:0000256" key="18">
    <source>
        <dbReference type="ARBA" id="ARBA00022968"/>
    </source>
</evidence>
<evidence type="ECO:0000256" key="25">
    <source>
        <dbReference type="PIRSR" id="PIRSR001072-2"/>
    </source>
</evidence>
<proteinExistence type="inferred from homology"/>
<dbReference type="GO" id="GO:0046789">
    <property type="term" value="F:host cell surface receptor binding"/>
    <property type="evidence" value="ECO:0007669"/>
    <property type="project" value="InterPro"/>
</dbReference>
<evidence type="ECO:0000256" key="4">
    <source>
        <dbReference type="ARBA" id="ARBA00004208"/>
    </source>
</evidence>
<evidence type="ECO:0000256" key="14">
    <source>
        <dbReference type="ARBA" id="ARBA00022804"/>
    </source>
</evidence>
<feature type="disulfide bond" evidence="25">
    <location>
        <begin position="455"/>
        <end position="465"/>
    </location>
</feature>